<reference evidence="1" key="1">
    <citation type="submission" date="2018-02" db="EMBL/GenBank/DDBJ databases">
        <title>Rhizophora mucronata_Transcriptome.</title>
        <authorList>
            <person name="Meera S.P."/>
            <person name="Sreeshan A."/>
            <person name="Augustine A."/>
        </authorList>
    </citation>
    <scope>NUCLEOTIDE SEQUENCE</scope>
    <source>
        <tissue evidence="1">Leaf</tissue>
    </source>
</reference>
<sequence>MLRLLILVDLNLFNFCIYNVFRSLSIQGLQYYINHSLYSTHFKLI</sequence>
<accession>A0A2P2NV85</accession>
<protein>
    <submittedName>
        <fullName evidence="1">Uncharacterized protein</fullName>
    </submittedName>
</protein>
<dbReference type="EMBL" id="GGEC01065911">
    <property type="protein sequence ID" value="MBX46395.1"/>
    <property type="molecule type" value="Transcribed_RNA"/>
</dbReference>
<proteinExistence type="predicted"/>
<dbReference type="AlphaFoldDB" id="A0A2P2NV85"/>
<evidence type="ECO:0000313" key="1">
    <source>
        <dbReference type="EMBL" id="MBX46395.1"/>
    </source>
</evidence>
<organism evidence="1">
    <name type="scientific">Rhizophora mucronata</name>
    <name type="common">Asiatic mangrove</name>
    <dbReference type="NCBI Taxonomy" id="61149"/>
    <lineage>
        <taxon>Eukaryota</taxon>
        <taxon>Viridiplantae</taxon>
        <taxon>Streptophyta</taxon>
        <taxon>Embryophyta</taxon>
        <taxon>Tracheophyta</taxon>
        <taxon>Spermatophyta</taxon>
        <taxon>Magnoliopsida</taxon>
        <taxon>eudicotyledons</taxon>
        <taxon>Gunneridae</taxon>
        <taxon>Pentapetalae</taxon>
        <taxon>rosids</taxon>
        <taxon>fabids</taxon>
        <taxon>Malpighiales</taxon>
        <taxon>Rhizophoraceae</taxon>
        <taxon>Rhizophora</taxon>
    </lineage>
</organism>
<name>A0A2P2NV85_RHIMU</name>